<dbReference type="Gene3D" id="3.30.450.20">
    <property type="entry name" value="PAS domain"/>
    <property type="match status" value="2"/>
</dbReference>
<evidence type="ECO:0000256" key="2">
    <source>
        <dbReference type="ARBA" id="ARBA00004236"/>
    </source>
</evidence>
<dbReference type="Gene3D" id="3.30.565.10">
    <property type="entry name" value="Histidine kinase-like ATPase, C-terminal domain"/>
    <property type="match status" value="1"/>
</dbReference>
<dbReference type="SMART" id="SM00387">
    <property type="entry name" value="HATPase_c"/>
    <property type="match status" value="1"/>
</dbReference>
<dbReference type="PRINTS" id="PR00344">
    <property type="entry name" value="BCTRLSENSOR"/>
</dbReference>
<dbReference type="InterPro" id="IPR005467">
    <property type="entry name" value="His_kinase_dom"/>
</dbReference>
<dbReference type="OrthoDB" id="5241402at2"/>
<dbReference type="PANTHER" id="PTHR43065:SF42">
    <property type="entry name" value="TWO-COMPONENT SENSOR PPRA"/>
    <property type="match status" value="1"/>
</dbReference>
<evidence type="ECO:0000259" key="8">
    <source>
        <dbReference type="PROSITE" id="PS50112"/>
    </source>
</evidence>
<evidence type="ECO:0000256" key="4">
    <source>
        <dbReference type="ARBA" id="ARBA00022553"/>
    </source>
</evidence>
<sequence length="492" mass="54098">MALHGETGILIHEAASKNILWANPTACEMFGFTVEELRPLKAHHMSSPEQQYRREVGVAWLQDAVNHGSSRKRWKYRSKDGQDFLTDAVATLVHFADGPVVMVQFRNISREVEREAELSRTTDYLTRIMAHASAAILLLDDDERVLDSSPFVSELFGRTPGQLLGHTLEELAVHVGPPEGAAGGAGEPGRPTELELEIDTVDGPRWLSAQIEDVEHDGIISRMVVVRDITTRVEMQRENDYQQANLQYLARYNAMGDMAMTIAHELGQPLAAAGNFLRGLMSRVEAGQARESDIRYALDRAQRQLTRTADIVASVKRYVQRIESPAAAHDLNEIMAESLYFVGLRANDRGIRVDSEFAPGPLPITGEQILIGQVIINYCVNAIDEAALPENAEKRILVRSFADGEWVGCSVLDWGRGLDQVTAEQQSGLPDGPRVGASGNRQLVNAFSGKQDGSGIGLVLSERIVERHRGEVVVADNDPCGTVITLRLPRAG</sequence>
<dbReference type="Pfam" id="PF02518">
    <property type="entry name" value="HATPase_c"/>
    <property type="match status" value="1"/>
</dbReference>
<keyword evidence="10" id="KW-1185">Reference proteome</keyword>
<name>A0A255GUR9_9ACTN</name>
<dbReference type="NCBIfam" id="TIGR00229">
    <property type="entry name" value="sensory_box"/>
    <property type="match status" value="2"/>
</dbReference>
<reference evidence="9 10" key="1">
    <citation type="submission" date="2017-07" db="EMBL/GenBank/DDBJ databases">
        <title>Draft whole genome sequences of clinical Proprionibacteriaceae strains.</title>
        <authorList>
            <person name="Bernier A.-M."/>
            <person name="Bernard K."/>
            <person name="Domingo M.-C."/>
        </authorList>
    </citation>
    <scope>NUCLEOTIDE SEQUENCE [LARGE SCALE GENOMIC DNA]</scope>
    <source>
        <strain evidence="9 10">NML 130396</strain>
    </source>
</reference>
<proteinExistence type="predicted"/>
<dbReference type="PROSITE" id="PS50112">
    <property type="entry name" value="PAS"/>
    <property type="match status" value="1"/>
</dbReference>
<dbReference type="InterPro" id="IPR003661">
    <property type="entry name" value="HisK_dim/P_dom"/>
</dbReference>
<comment type="subcellular location">
    <subcellularLocation>
        <location evidence="2">Cell membrane</location>
    </subcellularLocation>
</comment>
<dbReference type="InterPro" id="IPR036890">
    <property type="entry name" value="HATPase_C_sf"/>
</dbReference>
<protein>
    <recommendedName>
        <fullName evidence="3">histidine kinase</fullName>
        <ecNumber evidence="3">2.7.13.3</ecNumber>
    </recommendedName>
</protein>
<keyword evidence="6" id="KW-0902">Two-component regulatory system</keyword>
<dbReference type="Pfam" id="PF08448">
    <property type="entry name" value="PAS_4"/>
    <property type="match status" value="1"/>
</dbReference>
<evidence type="ECO:0000256" key="5">
    <source>
        <dbReference type="ARBA" id="ARBA00022777"/>
    </source>
</evidence>
<dbReference type="SMART" id="SM00388">
    <property type="entry name" value="HisKA"/>
    <property type="match status" value="1"/>
</dbReference>
<evidence type="ECO:0000256" key="6">
    <source>
        <dbReference type="ARBA" id="ARBA00023012"/>
    </source>
</evidence>
<dbReference type="InterPro" id="IPR035965">
    <property type="entry name" value="PAS-like_dom_sf"/>
</dbReference>
<comment type="catalytic activity">
    <reaction evidence="1">
        <text>ATP + protein L-histidine = ADP + protein N-phospho-L-histidine.</text>
        <dbReference type="EC" id="2.7.13.3"/>
    </reaction>
</comment>
<accession>A0A255GUR9</accession>
<keyword evidence="5 9" id="KW-0418">Kinase</keyword>
<dbReference type="InterPro" id="IPR000014">
    <property type="entry name" value="PAS"/>
</dbReference>
<dbReference type="Gene3D" id="1.10.287.130">
    <property type="match status" value="1"/>
</dbReference>
<dbReference type="CDD" id="cd00130">
    <property type="entry name" value="PAS"/>
    <property type="match status" value="2"/>
</dbReference>
<dbReference type="InterPro" id="IPR003594">
    <property type="entry name" value="HATPase_dom"/>
</dbReference>
<dbReference type="SUPFAM" id="SSF47384">
    <property type="entry name" value="Homodimeric domain of signal transducing histidine kinase"/>
    <property type="match status" value="1"/>
</dbReference>
<comment type="caution">
    <text evidence="9">The sequence shown here is derived from an EMBL/GenBank/DDBJ whole genome shotgun (WGS) entry which is preliminary data.</text>
</comment>
<feature type="domain" description="PAS" evidence="8">
    <location>
        <begin position="121"/>
        <end position="168"/>
    </location>
</feature>
<evidence type="ECO:0000313" key="9">
    <source>
        <dbReference type="EMBL" id="OYO19449.1"/>
    </source>
</evidence>
<dbReference type="SUPFAM" id="SSF55874">
    <property type="entry name" value="ATPase domain of HSP90 chaperone/DNA topoisomerase II/histidine kinase"/>
    <property type="match status" value="1"/>
</dbReference>
<evidence type="ECO:0000313" key="10">
    <source>
        <dbReference type="Proteomes" id="UP000216311"/>
    </source>
</evidence>
<dbReference type="PROSITE" id="PS50109">
    <property type="entry name" value="HIS_KIN"/>
    <property type="match status" value="1"/>
</dbReference>
<evidence type="ECO:0000259" key="7">
    <source>
        <dbReference type="PROSITE" id="PS50109"/>
    </source>
</evidence>
<gene>
    <name evidence="9" type="ORF">CGZ93_12835</name>
</gene>
<evidence type="ECO:0000256" key="3">
    <source>
        <dbReference type="ARBA" id="ARBA00012438"/>
    </source>
</evidence>
<dbReference type="InterPro" id="IPR036097">
    <property type="entry name" value="HisK_dim/P_sf"/>
</dbReference>
<dbReference type="AlphaFoldDB" id="A0A255GUR9"/>
<dbReference type="GO" id="GO:0005886">
    <property type="term" value="C:plasma membrane"/>
    <property type="evidence" value="ECO:0007669"/>
    <property type="project" value="UniProtKB-SubCell"/>
</dbReference>
<keyword evidence="4" id="KW-0597">Phosphoprotein</keyword>
<dbReference type="EMBL" id="NMVQ01000034">
    <property type="protein sequence ID" value="OYO19449.1"/>
    <property type="molecule type" value="Genomic_DNA"/>
</dbReference>
<dbReference type="CDD" id="cd00082">
    <property type="entry name" value="HisKA"/>
    <property type="match status" value="1"/>
</dbReference>
<dbReference type="InterPro" id="IPR004358">
    <property type="entry name" value="Sig_transdc_His_kin-like_C"/>
</dbReference>
<dbReference type="GO" id="GO:0000155">
    <property type="term" value="F:phosphorelay sensor kinase activity"/>
    <property type="evidence" value="ECO:0007669"/>
    <property type="project" value="InterPro"/>
</dbReference>
<dbReference type="Proteomes" id="UP000216311">
    <property type="component" value="Unassembled WGS sequence"/>
</dbReference>
<evidence type="ECO:0000256" key="1">
    <source>
        <dbReference type="ARBA" id="ARBA00000085"/>
    </source>
</evidence>
<dbReference type="SUPFAM" id="SSF55785">
    <property type="entry name" value="PYP-like sensor domain (PAS domain)"/>
    <property type="match status" value="2"/>
</dbReference>
<feature type="domain" description="Histidine kinase" evidence="7">
    <location>
        <begin position="261"/>
        <end position="492"/>
    </location>
</feature>
<organism evidence="9 10">
    <name type="scientific">Enemella dayhoffiae</name>
    <dbReference type="NCBI Taxonomy" id="2016507"/>
    <lineage>
        <taxon>Bacteria</taxon>
        <taxon>Bacillati</taxon>
        <taxon>Actinomycetota</taxon>
        <taxon>Actinomycetes</taxon>
        <taxon>Propionibacteriales</taxon>
        <taxon>Propionibacteriaceae</taxon>
        <taxon>Enemella</taxon>
    </lineage>
</organism>
<dbReference type="InterPro" id="IPR013656">
    <property type="entry name" value="PAS_4"/>
</dbReference>
<keyword evidence="5 9" id="KW-0808">Transferase</keyword>
<dbReference type="Pfam" id="PF13426">
    <property type="entry name" value="PAS_9"/>
    <property type="match status" value="1"/>
</dbReference>
<dbReference type="PANTHER" id="PTHR43065">
    <property type="entry name" value="SENSOR HISTIDINE KINASE"/>
    <property type="match status" value="1"/>
</dbReference>
<dbReference type="EC" id="2.7.13.3" evidence="3"/>